<keyword evidence="3" id="KW-1185">Reference proteome</keyword>
<organism evidence="2 3">
    <name type="scientific">Pontibacillus chungwhensis</name>
    <dbReference type="NCBI Taxonomy" id="265426"/>
    <lineage>
        <taxon>Bacteria</taxon>
        <taxon>Bacillati</taxon>
        <taxon>Bacillota</taxon>
        <taxon>Bacilli</taxon>
        <taxon>Bacillales</taxon>
        <taxon>Bacillaceae</taxon>
        <taxon>Pontibacillus</taxon>
    </lineage>
</organism>
<dbReference type="Gene3D" id="1.20.5.420">
    <property type="entry name" value="Immunoglobulin FC, subunit C"/>
    <property type="match status" value="1"/>
</dbReference>
<gene>
    <name evidence="2" type="ORF">QNI29_01790</name>
</gene>
<dbReference type="Pfam" id="PF02915">
    <property type="entry name" value="Rubrerythrin"/>
    <property type="match status" value="1"/>
</dbReference>
<accession>A0ABY8UZ12</accession>
<evidence type="ECO:0000313" key="3">
    <source>
        <dbReference type="Proteomes" id="UP001236652"/>
    </source>
</evidence>
<dbReference type="InterPro" id="IPR009078">
    <property type="entry name" value="Ferritin-like_SF"/>
</dbReference>
<protein>
    <submittedName>
        <fullName evidence="2">Ferritin family protein</fullName>
    </submittedName>
</protein>
<proteinExistence type="predicted"/>
<dbReference type="RefSeq" id="WP_231419769.1">
    <property type="nucleotide sequence ID" value="NZ_CP126446.1"/>
</dbReference>
<reference evidence="2 3" key="1">
    <citation type="submission" date="2023-05" db="EMBL/GenBank/DDBJ databases">
        <title>Comparative genomics reveals the evidence of polycyclic aromatic hydrocarbons degradation in moderately halophilic genus Pontibacillus.</title>
        <authorList>
            <person name="Yang H."/>
            <person name="Qian Z."/>
        </authorList>
    </citation>
    <scope>NUCLEOTIDE SEQUENCE [LARGE SCALE GENOMIC DNA]</scope>
    <source>
        <strain evidence="3">HN14</strain>
    </source>
</reference>
<sequence>MSYTVPGGQPQGKSGFVTSKIREAMVAELTAINEYASHIANSKMEKVNRVWRMIMLDEKKHYGMFLTLLRKYDPMQYEAYLYYQNHPMKGDGPIQPYTPDYNDQMILNLVRNDIKGELEAAILYDDYASKIPYADVKQVFQVISRDEKYHVEHLTQLLLHYDPDPYNGLKE</sequence>
<evidence type="ECO:0000259" key="1">
    <source>
        <dbReference type="Pfam" id="PF02915"/>
    </source>
</evidence>
<dbReference type="Proteomes" id="UP001236652">
    <property type="component" value="Chromosome"/>
</dbReference>
<feature type="domain" description="Rubrerythrin diiron-binding" evidence="1">
    <location>
        <begin position="112"/>
        <end position="164"/>
    </location>
</feature>
<dbReference type="InterPro" id="IPR003251">
    <property type="entry name" value="Rr_diiron-bd_dom"/>
</dbReference>
<evidence type="ECO:0000313" key="2">
    <source>
        <dbReference type="EMBL" id="WIF98428.1"/>
    </source>
</evidence>
<name>A0ABY8UZ12_9BACI</name>
<dbReference type="Gene3D" id="6.10.140.1960">
    <property type="match status" value="1"/>
</dbReference>
<dbReference type="EMBL" id="CP126446">
    <property type="protein sequence ID" value="WIF98428.1"/>
    <property type="molecule type" value="Genomic_DNA"/>
</dbReference>
<dbReference type="SUPFAM" id="SSF47240">
    <property type="entry name" value="Ferritin-like"/>
    <property type="match status" value="1"/>
</dbReference>